<keyword evidence="1" id="KW-0472">Membrane</keyword>
<keyword evidence="1" id="KW-1133">Transmembrane helix</keyword>
<proteinExistence type="predicted"/>
<organism evidence="2 3">
    <name type="scientific">Deinococcus aluminii</name>
    <dbReference type="NCBI Taxonomy" id="1656885"/>
    <lineage>
        <taxon>Bacteria</taxon>
        <taxon>Thermotogati</taxon>
        <taxon>Deinococcota</taxon>
        <taxon>Deinococci</taxon>
        <taxon>Deinococcales</taxon>
        <taxon>Deinococcaceae</taxon>
        <taxon>Deinococcus</taxon>
    </lineage>
</organism>
<dbReference type="EMBL" id="BAABRV010000002">
    <property type="protein sequence ID" value="GAA5532515.1"/>
    <property type="molecule type" value="Genomic_DNA"/>
</dbReference>
<sequence>MTLPGKARSSLLHEAAWLVALPLAAWLGGTLYSRLVLGLRMRNL</sequence>
<comment type="caution">
    <text evidence="2">The sequence shown here is derived from an EMBL/GenBank/DDBJ whole genome shotgun (WGS) entry which is preliminary data.</text>
</comment>
<keyword evidence="3" id="KW-1185">Reference proteome</keyword>
<evidence type="ECO:0000313" key="3">
    <source>
        <dbReference type="Proteomes" id="UP001404956"/>
    </source>
</evidence>
<evidence type="ECO:0000313" key="2">
    <source>
        <dbReference type="EMBL" id="GAA5532515.1"/>
    </source>
</evidence>
<dbReference type="Proteomes" id="UP001404956">
    <property type="component" value="Unassembled WGS sequence"/>
</dbReference>
<gene>
    <name evidence="2" type="ORF">Dalu01_00904</name>
</gene>
<feature type="transmembrane region" description="Helical" evidence="1">
    <location>
        <begin position="15"/>
        <end position="37"/>
    </location>
</feature>
<evidence type="ECO:0000256" key="1">
    <source>
        <dbReference type="SAM" id="Phobius"/>
    </source>
</evidence>
<protein>
    <submittedName>
        <fullName evidence="2">Uncharacterized protein</fullName>
    </submittedName>
</protein>
<name>A0ABP9XAW9_9DEIO</name>
<keyword evidence="1" id="KW-0812">Transmembrane</keyword>
<accession>A0ABP9XAW9</accession>
<dbReference type="RefSeq" id="WP_345451702.1">
    <property type="nucleotide sequence ID" value="NZ_BAABRV010000002.1"/>
</dbReference>
<reference evidence="2 3" key="1">
    <citation type="submission" date="2024-02" db="EMBL/GenBank/DDBJ databases">
        <title>Deinococcus aluminii NBRC 112889.</title>
        <authorList>
            <person name="Ichikawa N."/>
            <person name="Katano-Makiyama Y."/>
            <person name="Hidaka K."/>
        </authorList>
    </citation>
    <scope>NUCLEOTIDE SEQUENCE [LARGE SCALE GENOMIC DNA]</scope>
    <source>
        <strain evidence="2 3">NBRC 112889</strain>
    </source>
</reference>